<name>A0A9X8D738_9BURK</name>
<proteinExistence type="predicted"/>
<comment type="caution">
    <text evidence="1">The sequence shown here is derived from an EMBL/GenBank/DDBJ whole genome shotgun (WGS) entry which is preliminary data.</text>
</comment>
<dbReference type="Proteomes" id="UP000265619">
    <property type="component" value="Unassembled WGS sequence"/>
</dbReference>
<accession>A0A9X8D738</accession>
<keyword evidence="2" id="KW-1185">Reference proteome</keyword>
<dbReference type="EMBL" id="QXMN01000005">
    <property type="protein sequence ID" value="RIX83173.1"/>
    <property type="molecule type" value="Genomic_DNA"/>
</dbReference>
<reference evidence="1 2" key="1">
    <citation type="submission" date="2018-09" db="EMBL/GenBank/DDBJ databases">
        <title>Acidovorax cavernicola nov. sp. isolated from Gruta de las Maravillas (Aracena, Spain).</title>
        <authorList>
            <person name="Jurado V."/>
            <person name="Gutierrez-Patricio S."/>
            <person name="Gonzalez-Pimentel J.L."/>
            <person name="Miller A.Z."/>
            <person name="Laiz L."/>
            <person name="Saiz-Jimenez C."/>
        </authorList>
    </citation>
    <scope>NUCLEOTIDE SEQUENCE [LARGE SCALE GENOMIC DNA]</scope>
    <source>
        <strain evidence="1 2">1011MAR4D40.2</strain>
    </source>
</reference>
<evidence type="ECO:0000313" key="2">
    <source>
        <dbReference type="Proteomes" id="UP000265619"/>
    </source>
</evidence>
<gene>
    <name evidence="1" type="ORF">D3H34_06965</name>
</gene>
<organism evidence="1 2">
    <name type="scientific">Acidovorax cavernicola</name>
    <dbReference type="NCBI Taxonomy" id="1675792"/>
    <lineage>
        <taxon>Bacteria</taxon>
        <taxon>Pseudomonadati</taxon>
        <taxon>Pseudomonadota</taxon>
        <taxon>Betaproteobacteria</taxon>
        <taxon>Burkholderiales</taxon>
        <taxon>Comamonadaceae</taxon>
        <taxon>Acidovorax</taxon>
    </lineage>
</organism>
<protein>
    <submittedName>
        <fullName evidence="1">Uncharacterized protein</fullName>
    </submittedName>
</protein>
<sequence length="111" mass="12169">MSIRFQILLSAEGASAEQKEAAKSVFLRAFVDALGRPANFRPYLLAWAVHERGERLSDEQKDLVSAVLLAQTLAQRQGQKELGGVAGVFEIVTSSSQMKARPVARQERAVD</sequence>
<evidence type="ECO:0000313" key="1">
    <source>
        <dbReference type="EMBL" id="RIX83173.1"/>
    </source>
</evidence>
<dbReference type="RefSeq" id="WP_119552716.1">
    <property type="nucleotide sequence ID" value="NZ_QXMN01000005.1"/>
</dbReference>
<dbReference type="AlphaFoldDB" id="A0A9X8D738"/>